<dbReference type="EMBL" id="MCOG01000001">
    <property type="protein sequence ID" value="ORY87172.1"/>
    <property type="molecule type" value="Genomic_DNA"/>
</dbReference>
<keyword evidence="1" id="KW-1133">Transmembrane helix</keyword>
<reference evidence="2 3" key="1">
    <citation type="submission" date="2016-08" db="EMBL/GenBank/DDBJ databases">
        <title>A Parts List for Fungal Cellulosomes Revealed by Comparative Genomics.</title>
        <authorList>
            <consortium name="DOE Joint Genome Institute"/>
            <person name="Haitjema C.H."/>
            <person name="Gilmore S.P."/>
            <person name="Henske J.K."/>
            <person name="Solomon K.V."/>
            <person name="De Groot R."/>
            <person name="Kuo A."/>
            <person name="Mondo S.J."/>
            <person name="Salamov A.A."/>
            <person name="Labutti K."/>
            <person name="Zhao Z."/>
            <person name="Chiniquy J."/>
            <person name="Barry K."/>
            <person name="Brewer H.M."/>
            <person name="Purvine S.O."/>
            <person name="Wright A.T."/>
            <person name="Boxma B."/>
            <person name="Van Alen T."/>
            <person name="Hackstein J.H."/>
            <person name="Baker S.E."/>
            <person name="Grigoriev I.V."/>
            <person name="O'Malley M.A."/>
        </authorList>
    </citation>
    <scope>NUCLEOTIDE SEQUENCE [LARGE SCALE GENOMIC DNA]</scope>
    <source>
        <strain evidence="2 3">G1</strain>
    </source>
</reference>
<proteinExistence type="predicted"/>
<accession>A0A1Y2FT46</accession>
<keyword evidence="1" id="KW-0472">Membrane</keyword>
<organism evidence="2 3">
    <name type="scientific">Neocallimastix californiae</name>
    <dbReference type="NCBI Taxonomy" id="1754190"/>
    <lineage>
        <taxon>Eukaryota</taxon>
        <taxon>Fungi</taxon>
        <taxon>Fungi incertae sedis</taxon>
        <taxon>Chytridiomycota</taxon>
        <taxon>Chytridiomycota incertae sedis</taxon>
        <taxon>Neocallimastigomycetes</taxon>
        <taxon>Neocallimastigales</taxon>
        <taxon>Neocallimastigaceae</taxon>
        <taxon>Neocallimastix</taxon>
    </lineage>
</organism>
<comment type="caution">
    <text evidence="2">The sequence shown here is derived from an EMBL/GenBank/DDBJ whole genome shotgun (WGS) entry which is preliminary data.</text>
</comment>
<gene>
    <name evidence="2" type="ORF">LY90DRAFT_662908</name>
</gene>
<keyword evidence="1" id="KW-0812">Transmembrane</keyword>
<dbReference type="Proteomes" id="UP000193920">
    <property type="component" value="Unassembled WGS sequence"/>
</dbReference>
<keyword evidence="3" id="KW-1185">Reference proteome</keyword>
<dbReference type="OrthoDB" id="2157272at2759"/>
<protein>
    <recommendedName>
        <fullName evidence="4">EGF-like domain-containing protein</fullName>
    </recommendedName>
</protein>
<evidence type="ECO:0000313" key="3">
    <source>
        <dbReference type="Proteomes" id="UP000193920"/>
    </source>
</evidence>
<dbReference type="PANTHER" id="PTHR11319:SF35">
    <property type="entry name" value="OUTER MEMBRANE PROTEIN PMPC-RELATED"/>
    <property type="match status" value="1"/>
</dbReference>
<feature type="transmembrane region" description="Helical" evidence="1">
    <location>
        <begin position="892"/>
        <end position="911"/>
    </location>
</feature>
<dbReference type="STRING" id="1754190.A0A1Y2FT46"/>
<evidence type="ECO:0000256" key="1">
    <source>
        <dbReference type="SAM" id="Phobius"/>
    </source>
</evidence>
<name>A0A1Y2FT46_9FUNG</name>
<evidence type="ECO:0008006" key="4">
    <source>
        <dbReference type="Google" id="ProtNLM"/>
    </source>
</evidence>
<dbReference type="AlphaFoldDB" id="A0A1Y2FT46"/>
<sequence>MSFNSSSFFIETSIDLIIIKFSIKNEKELNDILYNSNDNTLTININNNNDDDIILSKDIIINNDNIKKLCIQGISKESSILRFNEISKEFILNNSFEEFKLINVTLYGSLKFNNIKNVNLENSVLHGTMKFDSSNTNNEMIEMNNFIYYLDTDITNNGIELYGNVTIKHSNFYGNSNCKESILYYNGGNINKIDISDSYFDGKYSNNCLSIYDAISSNISSSIFKNGGSYNGDGGGAIRIRRSISYINNCNFQNNYSITNGGIFDIRDSPMLYIDNIEASNSTAAERGSFLYIFSEYYVKTKAFIYNSKHQGIQTTQHSNHKGFIASVEGYTYLYMENFYSDNLYGGNGIGAFTLTQGSSIEIVTLEINVLTGHDTGGLLLTSYDEEVGATFILKGGTFVKMIQNEKDKPSAILIWISKNVDISVSDIIMEEINSYGKYLIYQGSPSTMEINNLNIDFIDPYRELILFRSESHSIVEKNIVILNNIHISNVSFLEGILSADYADITINNSTFEYMYNDFLNVEYKYKSVSSSMIKLGLNSKLSINNSVFDSITQNIGFKSKNNTFITLNNCMISYCSFVESLFMIDTNNEENLGHYSINNSKFFYNSGYNGGIINIKEIDSSSSVNFNFSTFESNFGSNYGGISYSTSYSSPLFVKFNNCTFINNNSPYGSISYSLNKLSEPYYSNIDELKQIKNAFGTNPTKIKYINGPSDRVITVTSGSDIPNDIHFKLYDDYDVESNIFTFDHIDLSFETIIFFDIHVNDESNVYLKGQTVSYCWDTYCTLPAIKIIGNPGEYKLLLSFITYGIYDKFQNAFEIDLKIEECDTSKYLYQDILNINLKSCYSPKCDVSCNSGICANLNVCNCVDKRYKGIYCNEYYELERLNKFDIISKIIAIVLIVAVIIITIAVILYRNNPIIKSWFFIDIWLHACKNI</sequence>
<evidence type="ECO:0000313" key="2">
    <source>
        <dbReference type="EMBL" id="ORY87172.1"/>
    </source>
</evidence>
<dbReference type="PANTHER" id="PTHR11319">
    <property type="entry name" value="G PROTEIN-COUPLED RECEPTOR-RELATED"/>
    <property type="match status" value="1"/>
</dbReference>